<organism evidence="1 2">
    <name type="scientific">Forsythia ovata</name>
    <dbReference type="NCBI Taxonomy" id="205694"/>
    <lineage>
        <taxon>Eukaryota</taxon>
        <taxon>Viridiplantae</taxon>
        <taxon>Streptophyta</taxon>
        <taxon>Embryophyta</taxon>
        <taxon>Tracheophyta</taxon>
        <taxon>Spermatophyta</taxon>
        <taxon>Magnoliopsida</taxon>
        <taxon>eudicotyledons</taxon>
        <taxon>Gunneridae</taxon>
        <taxon>Pentapetalae</taxon>
        <taxon>asterids</taxon>
        <taxon>lamiids</taxon>
        <taxon>Lamiales</taxon>
        <taxon>Oleaceae</taxon>
        <taxon>Forsythieae</taxon>
        <taxon>Forsythia</taxon>
    </lineage>
</organism>
<gene>
    <name evidence="1" type="ORF">Fot_50616</name>
</gene>
<dbReference type="AlphaFoldDB" id="A0ABD1PYP3"/>
<sequence length="107" mass="11836">MGGVAEGEGDDDGGGRRMVAAGGSLHLSIQMVNLAIKLGHLILECFINNNHRRWHFTAIVKLGCGTIRMGKKLKKKKTPMISNITYDIHLKIRNVTSTIFRRHLGIS</sequence>
<dbReference type="Proteomes" id="UP001604277">
    <property type="component" value="Unassembled WGS sequence"/>
</dbReference>
<reference evidence="2" key="1">
    <citation type="submission" date="2024-07" db="EMBL/GenBank/DDBJ databases">
        <title>Two chromosome-level genome assemblies of Korean endemic species Abeliophyllum distichum and Forsythia ovata (Oleaceae).</title>
        <authorList>
            <person name="Jang H."/>
        </authorList>
    </citation>
    <scope>NUCLEOTIDE SEQUENCE [LARGE SCALE GENOMIC DNA]</scope>
</reference>
<comment type="caution">
    <text evidence="1">The sequence shown here is derived from an EMBL/GenBank/DDBJ whole genome shotgun (WGS) entry which is preliminary data.</text>
</comment>
<accession>A0ABD1PYP3</accession>
<name>A0ABD1PYP3_9LAMI</name>
<evidence type="ECO:0000313" key="2">
    <source>
        <dbReference type="Proteomes" id="UP001604277"/>
    </source>
</evidence>
<dbReference type="EMBL" id="JBFOLJ010000016">
    <property type="protein sequence ID" value="KAL2469040.1"/>
    <property type="molecule type" value="Genomic_DNA"/>
</dbReference>
<evidence type="ECO:0000313" key="1">
    <source>
        <dbReference type="EMBL" id="KAL2469040.1"/>
    </source>
</evidence>
<proteinExistence type="predicted"/>
<keyword evidence="2" id="KW-1185">Reference proteome</keyword>
<protein>
    <submittedName>
        <fullName evidence="1">Uncharacterized protein</fullName>
    </submittedName>
</protein>